<feature type="non-terminal residue" evidence="2">
    <location>
        <position position="1"/>
    </location>
</feature>
<organism evidence="2 3">
    <name type="scientific">Scleropages formosus</name>
    <name type="common">Asian bonytongue</name>
    <name type="synonym">Osteoglossum formosum</name>
    <dbReference type="NCBI Taxonomy" id="113540"/>
    <lineage>
        <taxon>Eukaryota</taxon>
        <taxon>Metazoa</taxon>
        <taxon>Chordata</taxon>
        <taxon>Craniata</taxon>
        <taxon>Vertebrata</taxon>
        <taxon>Euteleostomi</taxon>
        <taxon>Actinopterygii</taxon>
        <taxon>Neopterygii</taxon>
        <taxon>Teleostei</taxon>
        <taxon>Osteoglossocephala</taxon>
        <taxon>Osteoglossomorpha</taxon>
        <taxon>Osteoglossiformes</taxon>
        <taxon>Osteoglossidae</taxon>
        <taxon>Scleropages</taxon>
    </lineage>
</organism>
<dbReference type="Proteomes" id="UP000034805">
    <property type="component" value="Unassembled WGS sequence"/>
</dbReference>
<protein>
    <submittedName>
        <fullName evidence="2">Uncharacterized protein</fullName>
    </submittedName>
</protein>
<comment type="caution">
    <text evidence="2">The sequence shown here is derived from an EMBL/GenBank/DDBJ whole genome shotgun (WGS) entry which is preliminary data.</text>
</comment>
<dbReference type="EMBL" id="JARO02001463">
    <property type="protein sequence ID" value="KPP75402.1"/>
    <property type="molecule type" value="Genomic_DNA"/>
</dbReference>
<accession>A0A0P7V323</accession>
<reference evidence="2 3" key="1">
    <citation type="submission" date="2015-08" db="EMBL/GenBank/DDBJ databases">
        <title>The genome of the Asian arowana (Scleropages formosus).</title>
        <authorList>
            <person name="Tan M.H."/>
            <person name="Gan H.M."/>
            <person name="Croft L.J."/>
            <person name="Austin C.M."/>
        </authorList>
    </citation>
    <scope>NUCLEOTIDE SEQUENCE [LARGE SCALE GENOMIC DNA]</scope>
    <source>
        <strain evidence="2">Aro1</strain>
    </source>
</reference>
<feature type="region of interest" description="Disordered" evidence="1">
    <location>
        <begin position="54"/>
        <end position="74"/>
    </location>
</feature>
<gene>
    <name evidence="2" type="ORF">Z043_105352</name>
</gene>
<proteinExistence type="predicted"/>
<dbReference type="AlphaFoldDB" id="A0A0P7V323"/>
<sequence length="137" mass="15053">DANAKICDCVKDSDLFCLSPVTTDNTFKSSGLQKDVQIHTAEPKKYCEITQSEFQSDDPNVGGPQCSPQSYNSAVSDLQAEDRQDIKGIKSIKQFKYKGSDALTNPCAVNSELSKFSGQAIQNWNFLRLLPVIVGDK</sequence>
<evidence type="ECO:0000256" key="1">
    <source>
        <dbReference type="SAM" id="MobiDB-lite"/>
    </source>
</evidence>
<evidence type="ECO:0000313" key="2">
    <source>
        <dbReference type="EMBL" id="KPP75402.1"/>
    </source>
</evidence>
<evidence type="ECO:0000313" key="3">
    <source>
        <dbReference type="Proteomes" id="UP000034805"/>
    </source>
</evidence>
<name>A0A0P7V323_SCLFO</name>
<feature type="non-terminal residue" evidence="2">
    <location>
        <position position="137"/>
    </location>
</feature>